<evidence type="ECO:0000256" key="4">
    <source>
        <dbReference type="ARBA" id="ARBA00022827"/>
    </source>
</evidence>
<protein>
    <submittedName>
        <fullName evidence="8">GSXL5 monooxygenase</fullName>
    </submittedName>
</protein>
<comment type="caution">
    <text evidence="8">The sequence shown here is derived from an EMBL/GenBank/DDBJ whole genome shotgun (WGS) entry which is preliminary data.</text>
</comment>
<dbReference type="Pfam" id="PF00743">
    <property type="entry name" value="FMO-like"/>
    <property type="match status" value="2"/>
</dbReference>
<keyword evidence="4" id="KW-0274">FAD</keyword>
<feature type="non-terminal residue" evidence="8">
    <location>
        <position position="1"/>
    </location>
</feature>
<evidence type="ECO:0000256" key="1">
    <source>
        <dbReference type="ARBA" id="ARBA00001974"/>
    </source>
</evidence>
<reference evidence="8 9" key="1">
    <citation type="journal article" date="2021" name="Cell">
        <title>Tracing the genetic footprints of vertebrate landing in non-teleost ray-finned fishes.</title>
        <authorList>
            <person name="Bi X."/>
            <person name="Wang K."/>
            <person name="Yang L."/>
            <person name="Pan H."/>
            <person name="Jiang H."/>
            <person name="Wei Q."/>
            <person name="Fang M."/>
            <person name="Yu H."/>
            <person name="Zhu C."/>
            <person name="Cai Y."/>
            <person name="He Y."/>
            <person name="Gan X."/>
            <person name="Zeng H."/>
            <person name="Yu D."/>
            <person name="Zhu Y."/>
            <person name="Jiang H."/>
            <person name="Qiu Q."/>
            <person name="Yang H."/>
            <person name="Zhang Y.E."/>
            <person name="Wang W."/>
            <person name="Zhu M."/>
            <person name="He S."/>
            <person name="Zhang G."/>
        </authorList>
    </citation>
    <scope>NUCLEOTIDE SEQUENCE [LARGE SCALE GENOMIC DNA]</scope>
    <source>
        <strain evidence="8">Bchr_013</strain>
    </source>
</reference>
<dbReference type="PRINTS" id="PR00411">
    <property type="entry name" value="PNDRDTASEI"/>
</dbReference>
<keyword evidence="7 8" id="KW-0503">Monooxygenase</keyword>
<gene>
    <name evidence="8" type="ORF">GTO96_0014679</name>
</gene>
<evidence type="ECO:0000256" key="6">
    <source>
        <dbReference type="ARBA" id="ARBA00023002"/>
    </source>
</evidence>
<comment type="similarity">
    <text evidence="2">Belongs to the FMO family.</text>
</comment>
<dbReference type="SUPFAM" id="SSF51905">
    <property type="entry name" value="FAD/NAD(P)-binding domain"/>
    <property type="match status" value="2"/>
</dbReference>
<keyword evidence="3" id="KW-0285">Flavoprotein</keyword>
<dbReference type="AlphaFoldDB" id="A0A8X8BVR1"/>
<proteinExistence type="inferred from homology"/>
<dbReference type="GO" id="GO:0050660">
    <property type="term" value="F:flavin adenine dinucleotide binding"/>
    <property type="evidence" value="ECO:0007669"/>
    <property type="project" value="InterPro"/>
</dbReference>
<accession>A0A8X8BVR1</accession>
<dbReference type="InterPro" id="IPR020946">
    <property type="entry name" value="Flavin_mOase-like"/>
</dbReference>
<dbReference type="InterPro" id="IPR050346">
    <property type="entry name" value="FMO-like"/>
</dbReference>
<evidence type="ECO:0000256" key="5">
    <source>
        <dbReference type="ARBA" id="ARBA00022857"/>
    </source>
</evidence>
<evidence type="ECO:0000256" key="3">
    <source>
        <dbReference type="ARBA" id="ARBA00022630"/>
    </source>
</evidence>
<dbReference type="InterPro" id="IPR036188">
    <property type="entry name" value="FAD/NAD-bd_sf"/>
</dbReference>
<evidence type="ECO:0000256" key="2">
    <source>
        <dbReference type="ARBA" id="ARBA00009183"/>
    </source>
</evidence>
<keyword evidence="9" id="KW-1185">Reference proteome</keyword>
<comment type="cofactor">
    <cofactor evidence="1">
        <name>FAD</name>
        <dbReference type="ChEBI" id="CHEBI:57692"/>
    </cofactor>
</comment>
<dbReference type="InterPro" id="IPR000960">
    <property type="entry name" value="Flavin_mOase"/>
</dbReference>
<dbReference type="PIRSF" id="PIRSF000332">
    <property type="entry name" value="FMO"/>
    <property type="match status" value="1"/>
</dbReference>
<keyword evidence="5" id="KW-0521">NADP</keyword>
<dbReference type="EMBL" id="JAATIS010000485">
    <property type="protein sequence ID" value="KAG2467971.1"/>
    <property type="molecule type" value="Genomic_DNA"/>
</dbReference>
<dbReference type="Gene3D" id="3.50.50.60">
    <property type="entry name" value="FAD/NAD(P)-binding domain"/>
    <property type="match status" value="2"/>
</dbReference>
<dbReference type="Proteomes" id="UP000886611">
    <property type="component" value="Unassembled WGS sequence"/>
</dbReference>
<name>A0A8X8BVR1_POLSE</name>
<organism evidence="8 9">
    <name type="scientific">Polypterus senegalus</name>
    <name type="common">Senegal bichir</name>
    <dbReference type="NCBI Taxonomy" id="55291"/>
    <lineage>
        <taxon>Eukaryota</taxon>
        <taxon>Metazoa</taxon>
        <taxon>Chordata</taxon>
        <taxon>Craniata</taxon>
        <taxon>Vertebrata</taxon>
        <taxon>Euteleostomi</taxon>
        <taxon>Actinopterygii</taxon>
        <taxon>Polypteriformes</taxon>
        <taxon>Polypteridae</taxon>
        <taxon>Polypterus</taxon>
    </lineage>
</organism>
<dbReference type="PANTHER" id="PTHR23023">
    <property type="entry name" value="DIMETHYLANILINE MONOOXYGENASE"/>
    <property type="match status" value="1"/>
</dbReference>
<evidence type="ECO:0000313" key="9">
    <source>
        <dbReference type="Proteomes" id="UP000886611"/>
    </source>
</evidence>
<dbReference type="GO" id="GO:0050661">
    <property type="term" value="F:NADP binding"/>
    <property type="evidence" value="ECO:0007669"/>
    <property type="project" value="InterPro"/>
</dbReference>
<sequence>MMSNSGRLQVAVIGAGAAGLCAARHLLARQDVFCPPVLYELTKRVGGTWVYEERVGRDEDDLPVYSSMYRDLRTNIPKEVMAFPDFPFDKHLPSFVHHTEVRKYLNQYCDHFGIREHIKFHRLVESVRPVFSESRQGGLTWDVTTSDATGKGHKTTNQFDAVMVCNGHFFDPYIPPIAGLENFKGKVNHICSALLFFGMLMHSHDYRVAEPFAGKSVVLLGAGLSGMDIMIELSEVASEVTLSHRQRPLTCPLPRGVRQAQGVKLINEDGELVFEDGDRAKPDVFMLCTGYNFTFPFLSKEEVGLQVREHCVTPLYKHLLHPAFPSLFLIGICRAICPFPHFHCQIQFALSVLDGSFTLPTQKQMEEEMEVDMQTQLQKGTALRHILKLDSEQWDYNDEMARLGKFKPLPPFWKNLYEANKVFRAQDLLNYKNYIYQVFSDHEWTVMQKGAE</sequence>
<keyword evidence="6" id="KW-0560">Oxidoreductase</keyword>
<evidence type="ECO:0000313" key="8">
    <source>
        <dbReference type="EMBL" id="KAG2467971.1"/>
    </source>
</evidence>
<dbReference type="FunFam" id="3.50.50.60:FF:000138">
    <property type="entry name" value="Flavin-containing monooxygenase"/>
    <property type="match status" value="1"/>
</dbReference>
<feature type="non-terminal residue" evidence="8">
    <location>
        <position position="452"/>
    </location>
</feature>
<evidence type="ECO:0000256" key="7">
    <source>
        <dbReference type="ARBA" id="ARBA00023033"/>
    </source>
</evidence>
<dbReference type="GO" id="GO:0004499">
    <property type="term" value="F:N,N-dimethylaniline monooxygenase activity"/>
    <property type="evidence" value="ECO:0007669"/>
    <property type="project" value="InterPro"/>
</dbReference>